<organism evidence="2 3">
    <name type="scientific">Rhododendron griersonianum</name>
    <dbReference type="NCBI Taxonomy" id="479676"/>
    <lineage>
        <taxon>Eukaryota</taxon>
        <taxon>Viridiplantae</taxon>
        <taxon>Streptophyta</taxon>
        <taxon>Embryophyta</taxon>
        <taxon>Tracheophyta</taxon>
        <taxon>Spermatophyta</taxon>
        <taxon>Magnoliopsida</taxon>
        <taxon>eudicotyledons</taxon>
        <taxon>Gunneridae</taxon>
        <taxon>Pentapetalae</taxon>
        <taxon>asterids</taxon>
        <taxon>Ericales</taxon>
        <taxon>Ericaceae</taxon>
        <taxon>Ericoideae</taxon>
        <taxon>Rhodoreae</taxon>
        <taxon>Rhododendron</taxon>
    </lineage>
</organism>
<comment type="caution">
    <text evidence="2">The sequence shown here is derived from an EMBL/GenBank/DDBJ whole genome shotgun (WGS) entry which is preliminary data.</text>
</comment>
<evidence type="ECO:0000256" key="1">
    <source>
        <dbReference type="SAM" id="Phobius"/>
    </source>
</evidence>
<proteinExistence type="predicted"/>
<name>A0AAV6J035_9ERIC</name>
<sequence>MLVAFTISSNMFFVPLPKLFSSLFDFLITSIFTHGLGAVIGISVRDELWVARDILDITGIAVVSLNPKPIEGNWCCNWYDN</sequence>
<accession>A0AAV6J035</accession>
<dbReference type="Proteomes" id="UP000823749">
    <property type="component" value="Chromosome 9"/>
</dbReference>
<gene>
    <name evidence="2" type="ORF">RHGRI_027865</name>
</gene>
<dbReference type="EMBL" id="JACTNZ010000009">
    <property type="protein sequence ID" value="KAG5533812.1"/>
    <property type="molecule type" value="Genomic_DNA"/>
</dbReference>
<evidence type="ECO:0000313" key="2">
    <source>
        <dbReference type="EMBL" id="KAG5533812.1"/>
    </source>
</evidence>
<feature type="transmembrane region" description="Helical" evidence="1">
    <location>
        <begin position="20"/>
        <end position="42"/>
    </location>
</feature>
<reference evidence="2" key="1">
    <citation type="submission" date="2020-08" db="EMBL/GenBank/DDBJ databases">
        <title>Plant Genome Project.</title>
        <authorList>
            <person name="Zhang R.-G."/>
        </authorList>
    </citation>
    <scope>NUCLEOTIDE SEQUENCE</scope>
    <source>
        <strain evidence="2">WSP0</strain>
        <tissue evidence="2">Leaf</tissue>
    </source>
</reference>
<keyword evidence="3" id="KW-1185">Reference proteome</keyword>
<protein>
    <submittedName>
        <fullName evidence="2">Uncharacterized protein</fullName>
    </submittedName>
</protein>
<keyword evidence="1" id="KW-1133">Transmembrane helix</keyword>
<keyword evidence="1" id="KW-0812">Transmembrane</keyword>
<keyword evidence="1" id="KW-0472">Membrane</keyword>
<evidence type="ECO:0000313" key="3">
    <source>
        <dbReference type="Proteomes" id="UP000823749"/>
    </source>
</evidence>
<dbReference type="AlphaFoldDB" id="A0AAV6J035"/>